<evidence type="ECO:0000313" key="2">
    <source>
        <dbReference type="Proteomes" id="UP000550895"/>
    </source>
</evidence>
<name>A0A7W8HUT1_9HYPH</name>
<evidence type="ECO:0000313" key="1">
    <source>
        <dbReference type="EMBL" id="MBB5277665.1"/>
    </source>
</evidence>
<reference evidence="1 2" key="1">
    <citation type="submission" date="2020-08" db="EMBL/GenBank/DDBJ databases">
        <title>Genomic Encyclopedia of Type Strains, Phase IV (KMG-IV): sequencing the most valuable type-strain genomes for metagenomic binning, comparative biology and taxonomic classification.</title>
        <authorList>
            <person name="Goeker M."/>
        </authorList>
    </citation>
    <scope>NUCLEOTIDE SEQUENCE [LARGE SCALE GENOMIC DNA]</scope>
    <source>
        <strain evidence="1 2">DSM 26376</strain>
    </source>
</reference>
<keyword evidence="2" id="KW-1185">Reference proteome</keyword>
<sequence>MPRKRGAGRQEAIGLSHDLRYSLSMAEPKSEASEDIDFAPSSAVSQAEYEAWKVEKITKALRQCEDRDAMIPADDVWERFGFER</sequence>
<organism evidence="1 2">
    <name type="scientific">Rhizobium rosettiformans</name>
    <dbReference type="NCBI Taxonomy" id="1368430"/>
    <lineage>
        <taxon>Bacteria</taxon>
        <taxon>Pseudomonadati</taxon>
        <taxon>Pseudomonadota</taxon>
        <taxon>Alphaproteobacteria</taxon>
        <taxon>Hyphomicrobiales</taxon>
        <taxon>Rhizobiaceae</taxon>
        <taxon>Rhizobium/Agrobacterium group</taxon>
        <taxon>Rhizobium</taxon>
    </lineage>
</organism>
<comment type="caution">
    <text evidence="1">The sequence shown here is derived from an EMBL/GenBank/DDBJ whole genome shotgun (WGS) entry which is preliminary data.</text>
</comment>
<gene>
    <name evidence="1" type="ORF">HNR26_003746</name>
</gene>
<protein>
    <submittedName>
        <fullName evidence="1">Putative membrane-anchored protein</fullName>
    </submittedName>
</protein>
<dbReference type="EMBL" id="JACHGA010000010">
    <property type="protein sequence ID" value="MBB5277665.1"/>
    <property type="molecule type" value="Genomic_DNA"/>
</dbReference>
<dbReference type="AlphaFoldDB" id="A0A7W8HUT1"/>
<proteinExistence type="predicted"/>
<accession>A0A7W8HUT1</accession>
<dbReference type="Proteomes" id="UP000550895">
    <property type="component" value="Unassembled WGS sequence"/>
</dbReference>